<evidence type="ECO:0000313" key="3">
    <source>
        <dbReference type="Proteomes" id="UP000092993"/>
    </source>
</evidence>
<feature type="compositionally biased region" description="Low complexity" evidence="1">
    <location>
        <begin position="177"/>
        <end position="228"/>
    </location>
</feature>
<comment type="caution">
    <text evidence="2">The sequence shown here is derived from an EMBL/GenBank/DDBJ whole genome shotgun (WGS) entry which is preliminary data.</text>
</comment>
<feature type="compositionally biased region" description="Low complexity" evidence="1">
    <location>
        <begin position="117"/>
        <end position="136"/>
    </location>
</feature>
<sequence length="321" mass="34165">MARLLWVAIHPCSSYRSWEPQTTSSHLSDPTWTSGLDPGGAWCSIRDASYPQPRPLHGRPPHLPQPTTLTPRTLAISERDDFQLGSFVDIPSDVLIDYSNPSNCSTRMTPLPPLPSASPSSASPTGSCLSLLSTPPTSAPPSPQPQWVSECTGKSEDTSGGEFVIPPEYRRSERIARGASSRQAGARYSPYLSSPVSSSKKPKASSSSGSSRASTSSSPSAHASSSSPGPHPLPIRPQSSFNLDKSSIPRVAASRSFARPFSAPSAVPTFRFESKEPDSTTTSLTRQALLVSEREGLGSVLRPPPPLFRPPHSGVTILGQE</sequence>
<accession>A0A1C7M791</accession>
<dbReference type="Proteomes" id="UP000092993">
    <property type="component" value="Unassembled WGS sequence"/>
</dbReference>
<feature type="compositionally biased region" description="Low complexity" evidence="1">
    <location>
        <begin position="249"/>
        <end position="268"/>
    </location>
</feature>
<gene>
    <name evidence="2" type="ORF">A0H81_06816</name>
</gene>
<feature type="region of interest" description="Disordered" evidence="1">
    <location>
        <begin position="107"/>
        <end position="284"/>
    </location>
</feature>
<dbReference type="EMBL" id="LUGG01000007">
    <property type="protein sequence ID" value="OBZ72801.1"/>
    <property type="molecule type" value="Genomic_DNA"/>
</dbReference>
<proteinExistence type="predicted"/>
<name>A0A1C7M791_GRIFR</name>
<evidence type="ECO:0000313" key="2">
    <source>
        <dbReference type="EMBL" id="OBZ72801.1"/>
    </source>
</evidence>
<keyword evidence="3" id="KW-1185">Reference proteome</keyword>
<dbReference type="AlphaFoldDB" id="A0A1C7M791"/>
<protein>
    <submittedName>
        <fullName evidence="2">Uncharacterized protein</fullName>
    </submittedName>
</protein>
<feature type="region of interest" description="Disordered" evidence="1">
    <location>
        <begin position="296"/>
        <end position="321"/>
    </location>
</feature>
<evidence type="ECO:0000256" key="1">
    <source>
        <dbReference type="SAM" id="MobiDB-lite"/>
    </source>
</evidence>
<organism evidence="2 3">
    <name type="scientific">Grifola frondosa</name>
    <name type="common">Maitake</name>
    <name type="synonym">Polyporus frondosus</name>
    <dbReference type="NCBI Taxonomy" id="5627"/>
    <lineage>
        <taxon>Eukaryota</taxon>
        <taxon>Fungi</taxon>
        <taxon>Dikarya</taxon>
        <taxon>Basidiomycota</taxon>
        <taxon>Agaricomycotina</taxon>
        <taxon>Agaricomycetes</taxon>
        <taxon>Polyporales</taxon>
        <taxon>Grifolaceae</taxon>
        <taxon>Grifola</taxon>
    </lineage>
</organism>
<reference evidence="2 3" key="1">
    <citation type="submission" date="2016-03" db="EMBL/GenBank/DDBJ databases">
        <title>Whole genome sequencing of Grifola frondosa 9006-11.</title>
        <authorList>
            <person name="Min B."/>
            <person name="Park H."/>
            <person name="Kim J.-G."/>
            <person name="Cho H."/>
            <person name="Oh Y.-L."/>
            <person name="Kong W.-S."/>
            <person name="Choi I.-G."/>
        </authorList>
    </citation>
    <scope>NUCLEOTIDE SEQUENCE [LARGE SCALE GENOMIC DNA]</scope>
    <source>
        <strain evidence="2 3">9006-11</strain>
    </source>
</reference>